<gene>
    <name evidence="2" type="ORF">JK629_09905</name>
</gene>
<evidence type="ECO:0000313" key="2">
    <source>
        <dbReference type="EMBL" id="QQX75656.1"/>
    </source>
</evidence>
<dbReference type="Proteomes" id="UP000629420">
    <property type="component" value="Chromosome"/>
</dbReference>
<keyword evidence="1" id="KW-0812">Transmembrane</keyword>
<dbReference type="RefSeq" id="WP_202335470.1">
    <property type="nucleotide sequence ID" value="NZ_CP068439.1"/>
</dbReference>
<accession>A0ABX7DPY8</accession>
<proteinExistence type="predicted"/>
<dbReference type="EMBL" id="CP068439">
    <property type="protein sequence ID" value="QQX75656.1"/>
    <property type="molecule type" value="Genomic_DNA"/>
</dbReference>
<keyword evidence="3" id="KW-1185">Reference proteome</keyword>
<feature type="transmembrane region" description="Helical" evidence="1">
    <location>
        <begin position="12"/>
        <end position="37"/>
    </location>
</feature>
<keyword evidence="1" id="KW-1133">Transmembrane helix</keyword>
<evidence type="ECO:0008006" key="4">
    <source>
        <dbReference type="Google" id="ProtNLM"/>
    </source>
</evidence>
<evidence type="ECO:0000313" key="3">
    <source>
        <dbReference type="Proteomes" id="UP000629420"/>
    </source>
</evidence>
<keyword evidence="1" id="KW-0472">Membrane</keyword>
<organism evidence="2 3">
    <name type="scientific">Aequorivita iocasae</name>
    <dbReference type="NCBI Taxonomy" id="2803865"/>
    <lineage>
        <taxon>Bacteria</taxon>
        <taxon>Pseudomonadati</taxon>
        <taxon>Bacteroidota</taxon>
        <taxon>Flavobacteriia</taxon>
        <taxon>Flavobacteriales</taxon>
        <taxon>Flavobacteriaceae</taxon>
        <taxon>Aequorivita</taxon>
    </lineage>
</organism>
<name>A0ABX7DPY8_9FLAO</name>
<reference evidence="2 3" key="1">
    <citation type="submission" date="2021-01" db="EMBL/GenBank/DDBJ databases">
        <title>Aequorivita sp. strain KX20305, a bacterium isolated from the sediment collected at a cold seep field in South China Sea.</title>
        <authorList>
            <person name="Zhang H."/>
            <person name="Li C."/>
        </authorList>
    </citation>
    <scope>NUCLEOTIDE SEQUENCE [LARGE SCALE GENOMIC DNA]</scope>
    <source>
        <strain evidence="2 3">KX20305</strain>
    </source>
</reference>
<sequence length="63" mass="6958">MQAELKHRKPNLLKPTLIFSAVGFFIPGFTAIGLLGFQMLLSSFGLDCHNAWTVLGQLQLLVD</sequence>
<protein>
    <recommendedName>
        <fullName evidence="4">MFS transporter</fullName>
    </recommendedName>
</protein>
<evidence type="ECO:0000256" key="1">
    <source>
        <dbReference type="SAM" id="Phobius"/>
    </source>
</evidence>